<keyword evidence="3" id="KW-1185">Reference proteome</keyword>
<dbReference type="Proteomes" id="UP001341840">
    <property type="component" value="Unassembled WGS sequence"/>
</dbReference>
<gene>
    <name evidence="2" type="ORF">PIB30_046489</name>
</gene>
<evidence type="ECO:0000256" key="1">
    <source>
        <dbReference type="SAM" id="MobiDB-lite"/>
    </source>
</evidence>
<sequence>MRRLRSPLELPSHLPPRPPSGHCLLRRRNSPRLQIQQEAPFRRALHTRIRRFHLLVPPGQPAIPTLRPPYVMSNGYAAIPGAPQAVVPPAAQETTIILPQNALVCAPRWILRMI</sequence>
<evidence type="ECO:0000313" key="3">
    <source>
        <dbReference type="Proteomes" id="UP001341840"/>
    </source>
</evidence>
<reference evidence="2 3" key="1">
    <citation type="journal article" date="2023" name="Plants (Basel)">
        <title>Bridging the Gap: Combining Genomics and Transcriptomics Approaches to Understand Stylosanthes scabra, an Orphan Legume from the Brazilian Caatinga.</title>
        <authorList>
            <person name="Ferreira-Neto J.R.C."/>
            <person name="da Silva M.D."/>
            <person name="Binneck E."/>
            <person name="de Melo N.F."/>
            <person name="da Silva R.H."/>
            <person name="de Melo A.L.T.M."/>
            <person name="Pandolfi V."/>
            <person name="Bustamante F.O."/>
            <person name="Brasileiro-Vidal A.C."/>
            <person name="Benko-Iseppon A.M."/>
        </authorList>
    </citation>
    <scope>NUCLEOTIDE SEQUENCE [LARGE SCALE GENOMIC DNA]</scope>
    <source>
        <tissue evidence="2">Leaves</tissue>
    </source>
</reference>
<feature type="region of interest" description="Disordered" evidence="1">
    <location>
        <begin position="1"/>
        <end position="29"/>
    </location>
</feature>
<organism evidence="2 3">
    <name type="scientific">Stylosanthes scabra</name>
    <dbReference type="NCBI Taxonomy" id="79078"/>
    <lineage>
        <taxon>Eukaryota</taxon>
        <taxon>Viridiplantae</taxon>
        <taxon>Streptophyta</taxon>
        <taxon>Embryophyta</taxon>
        <taxon>Tracheophyta</taxon>
        <taxon>Spermatophyta</taxon>
        <taxon>Magnoliopsida</taxon>
        <taxon>eudicotyledons</taxon>
        <taxon>Gunneridae</taxon>
        <taxon>Pentapetalae</taxon>
        <taxon>rosids</taxon>
        <taxon>fabids</taxon>
        <taxon>Fabales</taxon>
        <taxon>Fabaceae</taxon>
        <taxon>Papilionoideae</taxon>
        <taxon>50 kb inversion clade</taxon>
        <taxon>dalbergioids sensu lato</taxon>
        <taxon>Dalbergieae</taxon>
        <taxon>Pterocarpus clade</taxon>
        <taxon>Stylosanthes</taxon>
    </lineage>
</organism>
<dbReference type="EMBL" id="JASCZI010151325">
    <property type="protein sequence ID" value="MED6172042.1"/>
    <property type="molecule type" value="Genomic_DNA"/>
</dbReference>
<accession>A0ABU6VEX1</accession>
<comment type="caution">
    <text evidence="2">The sequence shown here is derived from an EMBL/GenBank/DDBJ whole genome shotgun (WGS) entry which is preliminary data.</text>
</comment>
<evidence type="ECO:0000313" key="2">
    <source>
        <dbReference type="EMBL" id="MED6172042.1"/>
    </source>
</evidence>
<proteinExistence type="predicted"/>
<protein>
    <submittedName>
        <fullName evidence="2">Uncharacterized protein</fullName>
    </submittedName>
</protein>
<name>A0ABU6VEX1_9FABA</name>